<dbReference type="EMBL" id="CP073084">
    <property type="protein sequence ID" value="QUE55206.1"/>
    <property type="molecule type" value="Genomic_DNA"/>
</dbReference>
<evidence type="ECO:0000313" key="2">
    <source>
        <dbReference type="Proteomes" id="UP000677616"/>
    </source>
</evidence>
<gene>
    <name evidence="1" type="ORF">INT76_04855</name>
</gene>
<name>A0ABX7YNP8_9STRE</name>
<proteinExistence type="predicted"/>
<dbReference type="Proteomes" id="UP000677616">
    <property type="component" value="Chromosome"/>
</dbReference>
<accession>A0ABX7YNP8</accession>
<protein>
    <recommendedName>
        <fullName evidence="3">DUF5082 domain-containing protein</fullName>
    </recommendedName>
</protein>
<keyword evidence="2" id="KW-1185">Reference proteome</keyword>
<organism evidence="1 2">
    <name type="scientific">Streptococcus oriscaviae</name>
    <dbReference type="NCBI Taxonomy" id="2781599"/>
    <lineage>
        <taxon>Bacteria</taxon>
        <taxon>Bacillati</taxon>
        <taxon>Bacillota</taxon>
        <taxon>Bacilli</taxon>
        <taxon>Lactobacillales</taxon>
        <taxon>Streptococcaceae</taxon>
        <taxon>Streptococcus</taxon>
    </lineage>
</organism>
<reference evidence="1 2" key="1">
    <citation type="submission" date="2021-04" db="EMBL/GenBank/DDBJ databases">
        <title>Complete genome sequence of a novel Streptococcus species.</title>
        <authorList>
            <person name="Teng J.L.L."/>
        </authorList>
    </citation>
    <scope>NUCLEOTIDE SEQUENCE [LARGE SCALE GENOMIC DNA]</scope>
    <source>
        <strain evidence="1 2">HKU75</strain>
    </source>
</reference>
<dbReference type="RefSeq" id="WP_212572758.1">
    <property type="nucleotide sequence ID" value="NZ_CP073084.1"/>
</dbReference>
<sequence>MENEVNWALYYSYINQANRYSTKRRNSVAKQNELSAKIARLRAALGSIDRTINNASMVKQRVTEVQQVNSGEFRGNKADESSRKGQVFHQTLSELERKHSENRGRISQKLSELESDLSEQIAITQSATSNMYYYNALANELLY</sequence>
<evidence type="ECO:0008006" key="3">
    <source>
        <dbReference type="Google" id="ProtNLM"/>
    </source>
</evidence>
<evidence type="ECO:0000313" key="1">
    <source>
        <dbReference type="EMBL" id="QUE55206.1"/>
    </source>
</evidence>